<evidence type="ECO:0000256" key="7">
    <source>
        <dbReference type="ARBA" id="ARBA00023242"/>
    </source>
</evidence>
<dbReference type="EMBL" id="MBFT01000016">
    <property type="protein sequence ID" value="PVU99847.1"/>
    <property type="molecule type" value="Genomic_DNA"/>
</dbReference>
<evidence type="ECO:0000256" key="3">
    <source>
        <dbReference type="ARBA" id="ARBA00022723"/>
    </source>
</evidence>
<dbReference type="STRING" id="61424.A0A2T9Z5I0"/>
<dbReference type="OrthoDB" id="6155966at2759"/>
<keyword evidence="4" id="KW-0677">Repeat</keyword>
<keyword evidence="3" id="KW-0479">Metal-binding</keyword>
<evidence type="ECO:0000256" key="10">
    <source>
        <dbReference type="SAM" id="MobiDB-lite"/>
    </source>
</evidence>
<dbReference type="InterPro" id="IPR050806">
    <property type="entry name" value="pacC/RIM101"/>
</dbReference>
<evidence type="ECO:0000256" key="4">
    <source>
        <dbReference type="ARBA" id="ARBA00022737"/>
    </source>
</evidence>
<feature type="region of interest" description="Disordered" evidence="10">
    <location>
        <begin position="228"/>
        <end position="251"/>
    </location>
</feature>
<proteinExistence type="inferred from homology"/>
<dbReference type="PANTHER" id="PTHR47257:SF1">
    <property type="entry name" value="PH-RESPONSE TRANSCRIPTION FACTOR PACC_RIM101"/>
    <property type="match status" value="1"/>
</dbReference>
<keyword evidence="6" id="KW-0862">Zinc</keyword>
<name>A0A2T9Z5I0_9FUNG</name>
<dbReference type="Gene3D" id="3.30.160.60">
    <property type="entry name" value="Classic Zinc Finger"/>
    <property type="match status" value="1"/>
</dbReference>
<organism evidence="12 13">
    <name type="scientific">Furculomyces boomerangus</name>
    <dbReference type="NCBI Taxonomy" id="61424"/>
    <lineage>
        <taxon>Eukaryota</taxon>
        <taxon>Fungi</taxon>
        <taxon>Fungi incertae sedis</taxon>
        <taxon>Zoopagomycota</taxon>
        <taxon>Kickxellomycotina</taxon>
        <taxon>Harpellomycetes</taxon>
        <taxon>Harpellales</taxon>
        <taxon>Harpellaceae</taxon>
        <taxon>Furculomyces</taxon>
    </lineage>
</organism>
<evidence type="ECO:0000256" key="1">
    <source>
        <dbReference type="ARBA" id="ARBA00004123"/>
    </source>
</evidence>
<dbReference type="Proteomes" id="UP000245699">
    <property type="component" value="Unassembled WGS sequence"/>
</dbReference>
<evidence type="ECO:0000256" key="8">
    <source>
        <dbReference type="ARBA" id="ARBA00038089"/>
    </source>
</evidence>
<feature type="domain" description="C2H2-type" evidence="11">
    <location>
        <begin position="16"/>
        <end position="45"/>
    </location>
</feature>
<dbReference type="InterPro" id="IPR013087">
    <property type="entry name" value="Znf_C2H2_type"/>
</dbReference>
<accession>A0A2T9Z5I0</accession>
<evidence type="ECO:0000256" key="6">
    <source>
        <dbReference type="ARBA" id="ARBA00022833"/>
    </source>
</evidence>
<dbReference type="SUPFAM" id="SSF57667">
    <property type="entry name" value="beta-beta-alpha zinc fingers"/>
    <property type="match status" value="1"/>
</dbReference>
<comment type="similarity">
    <text evidence="8">Belongs to the pacC/RIM101 family.</text>
</comment>
<evidence type="ECO:0000256" key="2">
    <source>
        <dbReference type="ARBA" id="ARBA00022491"/>
    </source>
</evidence>
<keyword evidence="5 9" id="KW-0863">Zinc-finger</keyword>
<dbReference type="GO" id="GO:0008270">
    <property type="term" value="F:zinc ion binding"/>
    <property type="evidence" value="ECO:0007669"/>
    <property type="project" value="UniProtKB-KW"/>
</dbReference>
<dbReference type="InterPro" id="IPR036236">
    <property type="entry name" value="Znf_C2H2_sf"/>
</dbReference>
<feature type="compositionally biased region" description="Basic and acidic residues" evidence="10">
    <location>
        <begin position="694"/>
        <end position="705"/>
    </location>
</feature>
<evidence type="ECO:0000313" key="12">
    <source>
        <dbReference type="EMBL" id="PVU99847.1"/>
    </source>
</evidence>
<evidence type="ECO:0000313" key="13">
    <source>
        <dbReference type="Proteomes" id="UP000245699"/>
    </source>
</evidence>
<feature type="region of interest" description="Disordered" evidence="10">
    <location>
        <begin position="67"/>
        <end position="122"/>
    </location>
</feature>
<dbReference type="PROSITE" id="PS50157">
    <property type="entry name" value="ZINC_FINGER_C2H2_2"/>
    <property type="match status" value="2"/>
</dbReference>
<feature type="region of interest" description="Disordered" evidence="10">
    <location>
        <begin position="693"/>
        <end position="722"/>
    </location>
</feature>
<feature type="region of interest" description="Disordered" evidence="10">
    <location>
        <begin position="294"/>
        <end position="364"/>
    </location>
</feature>
<evidence type="ECO:0000256" key="9">
    <source>
        <dbReference type="PROSITE-ProRule" id="PRU00042"/>
    </source>
</evidence>
<evidence type="ECO:0000259" key="11">
    <source>
        <dbReference type="PROSITE" id="PS50157"/>
    </source>
</evidence>
<gene>
    <name evidence="12" type="ORF">BB559_000363</name>
</gene>
<reference evidence="12 13" key="1">
    <citation type="journal article" date="2018" name="MBio">
        <title>Comparative Genomics Reveals the Core Gene Toolbox for the Fungus-Insect Symbiosis.</title>
        <authorList>
            <person name="Wang Y."/>
            <person name="Stata M."/>
            <person name="Wang W."/>
            <person name="Stajich J.E."/>
            <person name="White M.M."/>
            <person name="Moncalvo J.M."/>
        </authorList>
    </citation>
    <scope>NUCLEOTIDE SEQUENCE [LARGE SCALE GENOMIC DNA]</scope>
    <source>
        <strain evidence="12 13">AUS-77-4</strain>
    </source>
</reference>
<dbReference type="PANTHER" id="PTHR47257">
    <property type="entry name" value="PH-RESPONSE TRANSCRIPTION FACTOR PACC/RIM101"/>
    <property type="match status" value="1"/>
</dbReference>
<keyword evidence="7" id="KW-0539">Nucleus</keyword>
<sequence length="753" mass="84206">MTSTHIGWKAEGTLCLECKWKGCNVKTTKRDHITSHLRVHVSFKPHKCKQCTKSFKWIQDLKKHTKSHLDAGDSSSSDFNKSKSFKDARPIAPNKKPITDLQESKPSIKSQKRNFESYNSSNILPNSNDKDFKYNNLTKDSELNTNCNNSLDDISFRVKKFCTENSNITKADTEFIESVNKLLMVDPSNINELPTSLLDQENIYYLNQSFLKLFPDLALPLESSSQQFSSSSLSPSTQAASSDQGSQFSNSPPLSDADIFFENLLTQLSNSIEPSSTASIDTGSNFKDIFSLPTLPSQSKTSDTSNEPKSLNSNLLADQQPFSTPDTWMNSITQFESFGSNSNNKPSFSDQLYQSSPLTPTTNQNWQQDFSQNLDHVPFELSLNPEISNNSVSTPYSDISYDFVSSPVQLNTFSSNTPDGFLNTNNNFASSRNISPQNSLFFEAKKYSPPAVQTSIDPKNLQANVTTTGQNLDYSIFNQNDLVSQKSMCSMLIDSAGELGISFTPKQIQRLREIEMSQNPQFVPERPELETQNILALDLSNIETEKYGSQNGYSYGYNDIYNSLQMQNGFSPNMNAPPSETAPINTNYNRNADSNVNMSMRMRYAAPPPIIQLNDYLPITTKTMGIQQKSFESYKKEQETADIKIKSVEKADLKLDENKSEAATESNDISTLLSGFNELDIRDNGESISVIPQTKKEDLESKEQSDLDENEEDGSDGKLSELYNNTDINTVSAILAKINMLYLSNKLKASKAM</sequence>
<feature type="compositionally biased region" description="Low complexity" evidence="10">
    <location>
        <begin position="228"/>
        <end position="242"/>
    </location>
</feature>
<dbReference type="SMART" id="SM00355">
    <property type="entry name" value="ZnF_C2H2"/>
    <property type="match status" value="2"/>
</dbReference>
<dbReference type="AlphaFoldDB" id="A0A2T9Z5I0"/>
<keyword evidence="13" id="KW-1185">Reference proteome</keyword>
<evidence type="ECO:0000256" key="5">
    <source>
        <dbReference type="ARBA" id="ARBA00022771"/>
    </source>
</evidence>
<keyword evidence="2" id="KW-0678">Repressor</keyword>
<feature type="compositionally biased region" description="Basic and acidic residues" evidence="10">
    <location>
        <begin position="80"/>
        <end position="89"/>
    </location>
</feature>
<feature type="domain" description="C2H2-type" evidence="11">
    <location>
        <begin position="46"/>
        <end position="68"/>
    </location>
</feature>
<dbReference type="GO" id="GO:0005634">
    <property type="term" value="C:nucleus"/>
    <property type="evidence" value="ECO:0007669"/>
    <property type="project" value="UniProtKB-SubCell"/>
</dbReference>
<comment type="caution">
    <text evidence="12">The sequence shown here is derived from an EMBL/GenBank/DDBJ whole genome shotgun (WGS) entry which is preliminary data.</text>
</comment>
<comment type="subcellular location">
    <subcellularLocation>
        <location evidence="1">Nucleus</location>
    </subcellularLocation>
</comment>
<dbReference type="PROSITE" id="PS00028">
    <property type="entry name" value="ZINC_FINGER_C2H2_1"/>
    <property type="match status" value="1"/>
</dbReference>
<protein>
    <recommendedName>
        <fullName evidence="11">C2H2-type domain-containing protein</fullName>
    </recommendedName>
</protein>